<gene>
    <name evidence="3" type="ORF">PHPALM_17944</name>
</gene>
<name>A0A2P4XKZ5_9STRA</name>
<evidence type="ECO:0000313" key="3">
    <source>
        <dbReference type="EMBL" id="POM66232.1"/>
    </source>
</evidence>
<comment type="caution">
    <text evidence="3">The sequence shown here is derived from an EMBL/GenBank/DDBJ whole genome shotgun (WGS) entry which is preliminary data.</text>
</comment>
<feature type="domain" description="B box-type" evidence="2">
    <location>
        <begin position="313"/>
        <end position="363"/>
    </location>
</feature>
<dbReference type="OrthoDB" id="168462at2759"/>
<keyword evidence="1" id="KW-0479">Metal-binding</keyword>
<proteinExistence type="predicted"/>
<sequence length="521" mass="57853">MQVLRQKSIEVLNLDVVAQESQSFGRPVTTPKPLLGRISMERLLSSRLRPATSHASRSGKLVPVFGTEILDTLENRAVIFRRFTDLWSLIAQSSESESSDVVVRPSNVHTRPLFECNMAMAKICKIVGISLTPSAPTRFLFWCTNEQGVDFESFCNFAIQGAIQPALHHFNLDNSVAEYVSALDTILQSLVTTGSSRYNKDKTVFPSCDRRMKELDEIQPLFVSWKAGISPRLTQSEVPAATPLKARVTAEKVRRALEASVSQHMLANQLPTEEARVAHVENIRRKVRLHKSWKPNTLDERGIPSSITKDENEEVLVCCSCSVREAVLWCSSCFSVNCQKCWQEVHLCSVDLSMVSSQSRNPLVGPTAMAKKRSDNATLVPPVPMIYLPTKAMVSGTLAKGNNNSKRNTSNQIISSTKDEIPVVLTNAILPSLHKSQSDTTVLRYQERHHLANTPTPATDSTTELVKSLMLRMSPSTTATTGGRSTMDPTLRQYKHHTSARPKLHLSPVSLDAEFLLSKNH</sequence>
<keyword evidence="4" id="KW-1185">Reference proteome</keyword>
<accession>A0A2P4XKZ5</accession>
<protein>
    <recommendedName>
        <fullName evidence="2">B box-type domain-containing protein</fullName>
    </recommendedName>
</protein>
<dbReference type="Proteomes" id="UP000237271">
    <property type="component" value="Unassembled WGS sequence"/>
</dbReference>
<organism evidence="3 4">
    <name type="scientific">Phytophthora palmivora</name>
    <dbReference type="NCBI Taxonomy" id="4796"/>
    <lineage>
        <taxon>Eukaryota</taxon>
        <taxon>Sar</taxon>
        <taxon>Stramenopiles</taxon>
        <taxon>Oomycota</taxon>
        <taxon>Peronosporomycetes</taxon>
        <taxon>Peronosporales</taxon>
        <taxon>Peronosporaceae</taxon>
        <taxon>Phytophthora</taxon>
    </lineage>
</organism>
<dbReference type="PROSITE" id="PS50119">
    <property type="entry name" value="ZF_BBOX"/>
    <property type="match status" value="1"/>
</dbReference>
<dbReference type="InterPro" id="IPR000315">
    <property type="entry name" value="Znf_B-box"/>
</dbReference>
<evidence type="ECO:0000313" key="4">
    <source>
        <dbReference type="Proteomes" id="UP000237271"/>
    </source>
</evidence>
<keyword evidence="1" id="KW-0862">Zinc</keyword>
<dbReference type="AlphaFoldDB" id="A0A2P4XKZ5"/>
<reference evidence="3 4" key="1">
    <citation type="journal article" date="2017" name="Genome Biol. Evol.">
        <title>Phytophthora megakarya and P. palmivora, closely related causal agents of cacao black pod rot, underwent increases in genome sizes and gene numbers by different mechanisms.</title>
        <authorList>
            <person name="Ali S.S."/>
            <person name="Shao J."/>
            <person name="Lary D.J."/>
            <person name="Kronmiller B."/>
            <person name="Shen D."/>
            <person name="Strem M.D."/>
            <person name="Amoako-Attah I."/>
            <person name="Akrofi A.Y."/>
            <person name="Begoude B.A."/>
            <person name="Ten Hoopen G.M."/>
            <person name="Coulibaly K."/>
            <person name="Kebe B.I."/>
            <person name="Melnick R.L."/>
            <person name="Guiltinan M.J."/>
            <person name="Tyler B.M."/>
            <person name="Meinhardt L.W."/>
            <person name="Bailey B.A."/>
        </authorList>
    </citation>
    <scope>NUCLEOTIDE SEQUENCE [LARGE SCALE GENOMIC DNA]</scope>
    <source>
        <strain evidence="4">sbr112.9</strain>
    </source>
</reference>
<dbReference type="EMBL" id="NCKW01009690">
    <property type="protein sequence ID" value="POM66232.1"/>
    <property type="molecule type" value="Genomic_DNA"/>
</dbReference>
<keyword evidence="1" id="KW-0863">Zinc-finger</keyword>
<evidence type="ECO:0000259" key="2">
    <source>
        <dbReference type="PROSITE" id="PS50119"/>
    </source>
</evidence>
<evidence type="ECO:0000256" key="1">
    <source>
        <dbReference type="PROSITE-ProRule" id="PRU00024"/>
    </source>
</evidence>
<dbReference type="GO" id="GO:0008270">
    <property type="term" value="F:zinc ion binding"/>
    <property type="evidence" value="ECO:0007669"/>
    <property type="project" value="UniProtKB-KW"/>
</dbReference>